<evidence type="ECO:0000256" key="1">
    <source>
        <dbReference type="SAM" id="MobiDB-lite"/>
    </source>
</evidence>
<feature type="region of interest" description="Disordered" evidence="1">
    <location>
        <begin position="1"/>
        <end position="59"/>
    </location>
</feature>
<proteinExistence type="predicted"/>
<organism evidence="2">
    <name type="scientific">Xenopus laevis</name>
    <name type="common">African clawed frog</name>
    <dbReference type="NCBI Taxonomy" id="8355"/>
    <lineage>
        <taxon>Eukaryota</taxon>
        <taxon>Metazoa</taxon>
        <taxon>Chordata</taxon>
        <taxon>Craniata</taxon>
        <taxon>Vertebrata</taxon>
        <taxon>Euteleostomi</taxon>
        <taxon>Amphibia</taxon>
        <taxon>Batrachia</taxon>
        <taxon>Anura</taxon>
        <taxon>Pipoidea</taxon>
        <taxon>Pipidae</taxon>
        <taxon>Xenopodinae</taxon>
        <taxon>Xenopus</taxon>
        <taxon>Xenopus</taxon>
    </lineage>
</organism>
<gene>
    <name evidence="2" type="ORF">XELAEV_18004333mg</name>
</gene>
<dbReference type="EMBL" id="KV474296">
    <property type="protein sequence ID" value="OCT55753.1"/>
    <property type="molecule type" value="Genomic_DNA"/>
</dbReference>
<evidence type="ECO:0000313" key="2">
    <source>
        <dbReference type="EMBL" id="OCT55753.1"/>
    </source>
</evidence>
<reference evidence="2" key="1">
    <citation type="submission" date="2016-05" db="EMBL/GenBank/DDBJ databases">
        <title>WGS assembly of Xenopus laevis.</title>
        <authorList>
            <person name="Session A."/>
            <person name="Uno Y."/>
            <person name="Kwon T."/>
            <person name="Chapman J."/>
            <person name="Toyoda A."/>
            <person name="Takahashi S."/>
            <person name="Fukui A."/>
            <person name="Hikosaka A."/>
            <person name="Putnam N."/>
            <person name="Stites J."/>
            <person name="Van Heeringen S."/>
            <person name="Quigley I."/>
            <person name="Heinz S."/>
            <person name="Hellsten U."/>
            <person name="Lyons J."/>
            <person name="Suzuki A."/>
            <person name="Kondo M."/>
            <person name="Ogino H."/>
            <person name="Ochi H."/>
            <person name="Bogdanovic O."/>
            <person name="Lister R."/>
            <person name="Georgiou G."/>
            <person name="Paranjpe S."/>
            <person name="Van Kruijsbergen I."/>
            <person name="Mozaffari S."/>
            <person name="Shu S."/>
            <person name="Schmutz J."/>
            <person name="Jenkins J."/>
            <person name="Grimwood J."/>
            <person name="Carlson J."/>
            <person name="Mitros T."/>
            <person name="Simakov O."/>
            <person name="Heald R."/>
            <person name="Miller K."/>
            <person name="Haudenschild C."/>
            <person name="Kuroki Y."/>
            <person name="Tanaka T."/>
            <person name="Michiue T."/>
            <person name="Watanabe M."/>
            <person name="Kinoshita T."/>
            <person name="Ohta Y."/>
            <person name="Mawaribuchi S."/>
            <person name="Suzuki Y."/>
            <person name="Haramoto Y."/>
            <person name="Yamamoto T."/>
            <person name="Takagi C."/>
            <person name="Kitzman J."/>
            <person name="Shendure J."/>
            <person name="Nakayama T."/>
            <person name="Izutsu Y."/>
            <person name="Robert J."/>
            <person name="Dichmann D."/>
            <person name="Flajnik M."/>
            <person name="Houston D."/>
            <person name="Marcotte E."/>
            <person name="Wallingford J."/>
            <person name="Ito Y."/>
            <person name="Asashima M."/>
            <person name="Ueno N."/>
            <person name="Matsuda Y."/>
            <person name="Jan Veenstra G."/>
            <person name="Fujiyama A."/>
            <person name="Harland R."/>
            <person name="Taira M."/>
            <person name="Rokhsar D.S."/>
        </authorList>
    </citation>
    <scope>NUCLEOTIDE SEQUENCE</scope>
    <source>
        <strain evidence="2">J</strain>
        <tissue evidence="2">Blood</tissue>
    </source>
</reference>
<name>A0A974BPR3_XENLA</name>
<dbReference type="AlphaFoldDB" id="A0A974BPR3"/>
<feature type="compositionally biased region" description="Polar residues" evidence="1">
    <location>
        <begin position="46"/>
        <end position="57"/>
    </location>
</feature>
<sequence length="82" mass="9122">MLKVTREPQAALQNANKQHKQELPAALTKPSQSPRGRTTTDVTTTNLFHSPPTQFITTRPRPTLHVTTNSARLYQGTVSRSL</sequence>
<dbReference type="Proteomes" id="UP000694892">
    <property type="component" value="Unassembled WGS sequence"/>
</dbReference>
<accession>A0A974BPR3</accession>
<protein>
    <submittedName>
        <fullName evidence="2">Uncharacterized protein</fullName>
    </submittedName>
</protein>